<dbReference type="EMBL" id="JAAKGU010000012">
    <property type="protein sequence ID" value="NGM84917.1"/>
    <property type="molecule type" value="Genomic_DNA"/>
</dbReference>
<accession>A0A6M1PML4</accession>
<feature type="compositionally biased region" description="Low complexity" evidence="1">
    <location>
        <begin position="923"/>
        <end position="965"/>
    </location>
</feature>
<dbReference type="Pfam" id="PF20014">
    <property type="entry name" value="GAP1-M"/>
    <property type="match status" value="1"/>
</dbReference>
<evidence type="ECO:0000259" key="4">
    <source>
        <dbReference type="Pfam" id="PF20014"/>
    </source>
</evidence>
<dbReference type="RefSeq" id="WP_165102461.1">
    <property type="nucleotide sequence ID" value="NZ_JAAKGU010000012.1"/>
</dbReference>
<organism evidence="5 6">
    <name type="scientific">Paenibacillus apii</name>
    <dbReference type="NCBI Taxonomy" id="1850370"/>
    <lineage>
        <taxon>Bacteria</taxon>
        <taxon>Bacillati</taxon>
        <taxon>Bacillota</taxon>
        <taxon>Bacilli</taxon>
        <taxon>Bacillales</taxon>
        <taxon>Paenibacillaceae</taxon>
        <taxon>Paenibacillus</taxon>
    </lineage>
</organism>
<protein>
    <submittedName>
        <fullName evidence="5">Glycosyltransferase</fullName>
    </submittedName>
</protein>
<dbReference type="Proteomes" id="UP000480151">
    <property type="component" value="Unassembled WGS sequence"/>
</dbReference>
<evidence type="ECO:0000259" key="3">
    <source>
        <dbReference type="Pfam" id="PF20013"/>
    </source>
</evidence>
<keyword evidence="6" id="KW-1185">Reference proteome</keyword>
<feature type="domain" description="GTPase-associated protein 1 middle" evidence="4">
    <location>
        <begin position="161"/>
        <end position="263"/>
    </location>
</feature>
<feature type="region of interest" description="Disordered" evidence="1">
    <location>
        <begin position="876"/>
        <end position="976"/>
    </location>
</feature>
<feature type="compositionally biased region" description="Gly residues" evidence="1">
    <location>
        <begin position="888"/>
        <end position="909"/>
    </location>
</feature>
<keyword evidence="2" id="KW-0812">Transmembrane</keyword>
<dbReference type="InterPro" id="IPR045401">
    <property type="entry name" value="GAP1-M"/>
</dbReference>
<gene>
    <name evidence="5" type="ORF">G5B47_21165</name>
</gene>
<keyword evidence="2" id="KW-1133">Transmembrane helix</keyword>
<evidence type="ECO:0000256" key="1">
    <source>
        <dbReference type="SAM" id="MobiDB-lite"/>
    </source>
</evidence>
<dbReference type="GO" id="GO:0016740">
    <property type="term" value="F:transferase activity"/>
    <property type="evidence" value="ECO:0007669"/>
    <property type="project" value="UniProtKB-KW"/>
</dbReference>
<proteinExistence type="predicted"/>
<name>A0A6M1PML4_9BACL</name>
<dbReference type="InterPro" id="IPR045402">
    <property type="entry name" value="GAP1-N2"/>
</dbReference>
<evidence type="ECO:0000313" key="5">
    <source>
        <dbReference type="EMBL" id="NGM84917.1"/>
    </source>
</evidence>
<keyword evidence="5" id="KW-0808">Transferase</keyword>
<feature type="domain" description="GTPase-associated protein 1 N-terminal" evidence="3">
    <location>
        <begin position="9"/>
        <end position="145"/>
    </location>
</feature>
<evidence type="ECO:0000256" key="2">
    <source>
        <dbReference type="SAM" id="Phobius"/>
    </source>
</evidence>
<comment type="caution">
    <text evidence="5">The sequence shown here is derived from an EMBL/GenBank/DDBJ whole genome shotgun (WGS) entry which is preliminary data.</text>
</comment>
<sequence>MSIHSEAGVAQQMYTRQRRGVYRSTEGFDTVAKSESLDDNFVKKILHPFCLYDAPAELAARGEKNESLYPPALHLFHPDSGETVLGQSVFQAADFTGLRSAFFTHNYVLPASRAEEIVQDYGGYLHADFSGGFSGEPGEPLPELSGIPVSRRNRPHPADVLKSLGVDRAIFSNLLQAIMQSVSGKKKMYISLNVPVSELSARAADLTEVLLGCLPLEFRRRLGVITYAKEPQSRKYIHLTFVENGSLRPGDRAIEKDFIFDLAAGRILNADFPASSQPFLELAWELLLRGKGAADDFAGFADMMLGGEPAERKLSLAAYNELAVFYRIEQGDEALYRENKSAVLNGLLSYLGREGALELKIRLNDLFLERFDREFDAVRQKAIPEPAVLESFRDYFSLKGHNYRTRIVDYFINGMLNAQNAGRTDSLEEAFGVVESGGELAAAFFRKLLTTPVFARLLFQPYVESRLASAANAAGLLEWIGHWDRFMPEALRQPAVHDALLDYLPEKLERERDPVGAVAAIHSRIEQAEKDRRRRAGIRPEALALQKELAAAADRYLLERLSLEDITQEQLLELSFVRYALDMGEWDPPLDLHSRRKANVLRTAYRWFGEENPDEHIFDGLSPQELDDVQLLGRRWLKESPGAEPFARLPLAFYHSSTREGGPLEYDALLEHVRRKGEGGKEEVYRFLAWSQDNPLFAISSRKFQPGYRRAILKYFASHDREAFKSREFRKTYMAPAGPALQNVYGEARAQAASPLAQWVRRRRFQLMIFGAAVIVLLVAGALAARLLKGGGDEAAPAASPQPSPTQSAAGAGYLEAAAYLERGGGGGSLLFAFASPDACREFNPAEIEVDAGTGQAEVYKVDSLVHGCGLPGSASPSNAGAAAGSAGTAGSGTAAGSGGTAGNAGSGQGQADTASADESKAAGDSLSASAGPSAAIGGTVPASSPSPSGEPAAGSSIAGSKAPGSSGGSGGSSAVAPNQVKVTLVSAPKLTAGSTVKAEDYTLVLMEAPQAAPSPSASASSPAE</sequence>
<feature type="compositionally biased region" description="Low complexity" evidence="1">
    <location>
        <begin position="876"/>
        <end position="887"/>
    </location>
</feature>
<dbReference type="AlphaFoldDB" id="A0A6M1PML4"/>
<keyword evidence="2" id="KW-0472">Membrane</keyword>
<evidence type="ECO:0000313" key="6">
    <source>
        <dbReference type="Proteomes" id="UP000480151"/>
    </source>
</evidence>
<reference evidence="5 6" key="1">
    <citation type="submission" date="2020-02" db="EMBL/GenBank/DDBJ databases">
        <authorList>
            <person name="Gao J."/>
            <person name="Sun J."/>
        </authorList>
    </citation>
    <scope>NUCLEOTIDE SEQUENCE [LARGE SCALE GENOMIC DNA]</scope>
    <source>
        <strain evidence="5 6">7124</strain>
    </source>
</reference>
<feature type="transmembrane region" description="Helical" evidence="2">
    <location>
        <begin position="765"/>
        <end position="785"/>
    </location>
</feature>
<dbReference type="Pfam" id="PF20013">
    <property type="entry name" value="GAP1-N2"/>
    <property type="match status" value="1"/>
</dbReference>